<feature type="non-terminal residue" evidence="2">
    <location>
        <position position="1"/>
    </location>
</feature>
<dbReference type="AlphaFoldDB" id="X0Y2K2"/>
<proteinExistence type="predicted"/>
<dbReference type="PANTHER" id="PTHR43081:SF1">
    <property type="entry name" value="ADENYLATE CYCLASE, TERMINAL-DIFFERENTIATION SPECIFIC"/>
    <property type="match status" value="1"/>
</dbReference>
<dbReference type="CDD" id="cd07302">
    <property type="entry name" value="CHD"/>
    <property type="match status" value="1"/>
</dbReference>
<feature type="domain" description="Guanylate cyclase" evidence="1">
    <location>
        <begin position="1"/>
        <end position="47"/>
    </location>
</feature>
<reference evidence="2" key="1">
    <citation type="journal article" date="2014" name="Front. Microbiol.">
        <title>High frequency of phylogenetically diverse reductive dehalogenase-homologous genes in deep subseafloor sedimentary metagenomes.</title>
        <authorList>
            <person name="Kawai M."/>
            <person name="Futagami T."/>
            <person name="Toyoda A."/>
            <person name="Takaki Y."/>
            <person name="Nishi S."/>
            <person name="Hori S."/>
            <person name="Arai W."/>
            <person name="Tsubouchi T."/>
            <person name="Morono Y."/>
            <person name="Uchiyama I."/>
            <person name="Ito T."/>
            <person name="Fujiyama A."/>
            <person name="Inagaki F."/>
            <person name="Takami H."/>
        </authorList>
    </citation>
    <scope>NUCLEOTIDE SEQUENCE</scope>
    <source>
        <strain evidence="2">Expedition CK06-06</strain>
    </source>
</reference>
<dbReference type="PANTHER" id="PTHR43081">
    <property type="entry name" value="ADENYLATE CYCLASE, TERMINAL-DIFFERENTIATION SPECIFIC-RELATED"/>
    <property type="match status" value="1"/>
</dbReference>
<dbReference type="EMBL" id="BARS01054571">
    <property type="protein sequence ID" value="GAG49935.1"/>
    <property type="molecule type" value="Genomic_DNA"/>
</dbReference>
<sequence>DNMGDKIRIDVRIGINTGRVVAGNIGSPKRMEYTVIGDPVNLASRLESIAKPNQILIGEETYRLVKDTYKINKVGSRKVKGKSAEVMVYEVMD</sequence>
<dbReference type="InterPro" id="IPR029787">
    <property type="entry name" value="Nucleotide_cyclase"/>
</dbReference>
<dbReference type="PROSITE" id="PS50125">
    <property type="entry name" value="GUANYLATE_CYCLASE_2"/>
    <property type="match status" value="1"/>
</dbReference>
<dbReference type="GO" id="GO:0035556">
    <property type="term" value="P:intracellular signal transduction"/>
    <property type="evidence" value="ECO:0007669"/>
    <property type="project" value="InterPro"/>
</dbReference>
<dbReference type="Pfam" id="PF00211">
    <property type="entry name" value="Guanylate_cyc"/>
    <property type="match status" value="1"/>
</dbReference>
<accession>X0Y2K2</accession>
<dbReference type="InterPro" id="IPR050697">
    <property type="entry name" value="Adenylyl/Guanylyl_Cyclase_3/4"/>
</dbReference>
<gene>
    <name evidence="2" type="ORF">S01H1_80766</name>
</gene>
<evidence type="ECO:0000259" key="1">
    <source>
        <dbReference type="PROSITE" id="PS50125"/>
    </source>
</evidence>
<comment type="caution">
    <text evidence="2">The sequence shown here is derived from an EMBL/GenBank/DDBJ whole genome shotgun (WGS) entry which is preliminary data.</text>
</comment>
<protein>
    <recommendedName>
        <fullName evidence="1">Guanylate cyclase domain-containing protein</fullName>
    </recommendedName>
</protein>
<dbReference type="Gene3D" id="3.30.70.1230">
    <property type="entry name" value="Nucleotide cyclase"/>
    <property type="match status" value="1"/>
</dbReference>
<dbReference type="SUPFAM" id="SSF55073">
    <property type="entry name" value="Nucleotide cyclase"/>
    <property type="match status" value="1"/>
</dbReference>
<evidence type="ECO:0000313" key="2">
    <source>
        <dbReference type="EMBL" id="GAG49935.1"/>
    </source>
</evidence>
<name>X0Y2K2_9ZZZZ</name>
<organism evidence="2">
    <name type="scientific">marine sediment metagenome</name>
    <dbReference type="NCBI Taxonomy" id="412755"/>
    <lineage>
        <taxon>unclassified sequences</taxon>
        <taxon>metagenomes</taxon>
        <taxon>ecological metagenomes</taxon>
    </lineage>
</organism>
<dbReference type="InterPro" id="IPR001054">
    <property type="entry name" value="A/G_cyclase"/>
</dbReference>
<dbReference type="GO" id="GO:0009190">
    <property type="term" value="P:cyclic nucleotide biosynthetic process"/>
    <property type="evidence" value="ECO:0007669"/>
    <property type="project" value="InterPro"/>
</dbReference>